<protein>
    <submittedName>
        <fullName evidence="2">Uncharacterized protein</fullName>
    </submittedName>
</protein>
<sequence>MAINENSAANKGIKLIPAKPRPAHVLHESASFMDALISQPIIPVKRKKKVQPNKAATSPTSPTLTAPKLQFYKDTLEMNDDDKKEDKDSATSEE</sequence>
<reference evidence="2 3" key="1">
    <citation type="submission" date="2013-11" db="EMBL/GenBank/DDBJ databases">
        <title>Genome sequencing of Stegodyphus mimosarum.</title>
        <authorList>
            <person name="Bechsgaard J."/>
        </authorList>
    </citation>
    <scope>NUCLEOTIDE SEQUENCE [LARGE SCALE GENOMIC DNA]</scope>
</reference>
<keyword evidence="3" id="KW-1185">Reference proteome</keyword>
<accession>A0A087TWD8</accession>
<evidence type="ECO:0000256" key="1">
    <source>
        <dbReference type="SAM" id="MobiDB-lite"/>
    </source>
</evidence>
<dbReference type="OrthoDB" id="2138378at2759"/>
<dbReference type="EMBL" id="KK117068">
    <property type="protein sequence ID" value="KFM69427.1"/>
    <property type="molecule type" value="Genomic_DNA"/>
</dbReference>
<feature type="non-terminal residue" evidence="2">
    <location>
        <position position="94"/>
    </location>
</feature>
<feature type="compositionally biased region" description="Low complexity" evidence="1">
    <location>
        <begin position="54"/>
        <end position="69"/>
    </location>
</feature>
<gene>
    <name evidence="2" type="ORF">X975_20345</name>
</gene>
<evidence type="ECO:0000313" key="3">
    <source>
        <dbReference type="Proteomes" id="UP000054359"/>
    </source>
</evidence>
<dbReference type="Proteomes" id="UP000054359">
    <property type="component" value="Unassembled WGS sequence"/>
</dbReference>
<feature type="compositionally biased region" description="Basic and acidic residues" evidence="1">
    <location>
        <begin position="81"/>
        <end position="94"/>
    </location>
</feature>
<evidence type="ECO:0000313" key="2">
    <source>
        <dbReference type="EMBL" id="KFM69427.1"/>
    </source>
</evidence>
<feature type="region of interest" description="Disordered" evidence="1">
    <location>
        <begin position="45"/>
        <end position="94"/>
    </location>
</feature>
<proteinExistence type="predicted"/>
<dbReference type="AlphaFoldDB" id="A0A087TWD8"/>
<organism evidence="2 3">
    <name type="scientific">Stegodyphus mimosarum</name>
    <name type="common">African social velvet spider</name>
    <dbReference type="NCBI Taxonomy" id="407821"/>
    <lineage>
        <taxon>Eukaryota</taxon>
        <taxon>Metazoa</taxon>
        <taxon>Ecdysozoa</taxon>
        <taxon>Arthropoda</taxon>
        <taxon>Chelicerata</taxon>
        <taxon>Arachnida</taxon>
        <taxon>Araneae</taxon>
        <taxon>Araneomorphae</taxon>
        <taxon>Entelegynae</taxon>
        <taxon>Eresoidea</taxon>
        <taxon>Eresidae</taxon>
        <taxon>Stegodyphus</taxon>
    </lineage>
</organism>
<name>A0A087TWD8_STEMI</name>